<accession>A0AAD5QVR0</accession>
<comment type="caution">
    <text evidence="1">The sequence shown here is derived from an EMBL/GenBank/DDBJ whole genome shotgun (WGS) entry which is preliminary data.</text>
</comment>
<organism evidence="1 2">
    <name type="scientific">Parelaphostrongylus tenuis</name>
    <name type="common">Meningeal worm</name>
    <dbReference type="NCBI Taxonomy" id="148309"/>
    <lineage>
        <taxon>Eukaryota</taxon>
        <taxon>Metazoa</taxon>
        <taxon>Ecdysozoa</taxon>
        <taxon>Nematoda</taxon>
        <taxon>Chromadorea</taxon>
        <taxon>Rhabditida</taxon>
        <taxon>Rhabditina</taxon>
        <taxon>Rhabditomorpha</taxon>
        <taxon>Strongyloidea</taxon>
        <taxon>Metastrongylidae</taxon>
        <taxon>Parelaphostrongylus</taxon>
    </lineage>
</organism>
<evidence type="ECO:0000313" key="2">
    <source>
        <dbReference type="Proteomes" id="UP001196413"/>
    </source>
</evidence>
<protein>
    <submittedName>
        <fullName evidence="1">Uncharacterized protein</fullName>
    </submittedName>
</protein>
<evidence type="ECO:0000313" key="1">
    <source>
        <dbReference type="EMBL" id="KAJ1363339.1"/>
    </source>
</evidence>
<proteinExistence type="predicted"/>
<reference evidence="1" key="1">
    <citation type="submission" date="2021-06" db="EMBL/GenBank/DDBJ databases">
        <title>Parelaphostrongylus tenuis whole genome reference sequence.</title>
        <authorList>
            <person name="Garwood T.J."/>
            <person name="Larsen P.A."/>
            <person name="Fountain-Jones N.M."/>
            <person name="Garbe J.R."/>
            <person name="Macchietto M.G."/>
            <person name="Kania S.A."/>
            <person name="Gerhold R.W."/>
            <person name="Richards J.E."/>
            <person name="Wolf T.M."/>
        </authorList>
    </citation>
    <scope>NUCLEOTIDE SEQUENCE</scope>
    <source>
        <strain evidence="1">MNPRO001-30</strain>
        <tissue evidence="1">Meninges</tissue>
    </source>
</reference>
<dbReference type="Proteomes" id="UP001196413">
    <property type="component" value="Unassembled WGS sequence"/>
</dbReference>
<dbReference type="AlphaFoldDB" id="A0AAD5QVR0"/>
<gene>
    <name evidence="1" type="ORF">KIN20_023184</name>
</gene>
<keyword evidence="2" id="KW-1185">Reference proteome</keyword>
<dbReference type="EMBL" id="JAHQIW010004670">
    <property type="protein sequence ID" value="KAJ1363339.1"/>
    <property type="molecule type" value="Genomic_DNA"/>
</dbReference>
<sequence>MTDGRKEQEGLPNNVNTHLEDHPNNMWACLWLPSTICICTWQRVRDQNHGMGLAYATMFEADNCLGRQLYQKITNGNYAWARTTRKDGSSKYSSKCNKLEFPQK</sequence>
<name>A0AAD5QVR0_PARTN</name>